<reference evidence="2 3" key="1">
    <citation type="journal article" date="2013" name="Stand. Genomic Sci.">
        <title>Genomic Encyclopedia of Type Strains, Phase I: The one thousand microbial genomes (KMG-I) project.</title>
        <authorList>
            <person name="Kyrpides N.C."/>
            <person name="Woyke T."/>
            <person name="Eisen J.A."/>
            <person name="Garrity G."/>
            <person name="Lilburn T.G."/>
            <person name="Beck B.J."/>
            <person name="Whitman W.B."/>
            <person name="Hugenholtz P."/>
            <person name="Klenk H.P."/>
        </authorList>
    </citation>
    <scope>NUCLEOTIDE SEQUENCE [LARGE SCALE GENOMIC DNA]</scope>
    <source>
        <strain evidence="2 3">DSM 13484</strain>
    </source>
</reference>
<protein>
    <submittedName>
        <fullName evidence="2">AhpD family alkylhydroperoxidase</fullName>
    </submittedName>
</protein>
<proteinExistence type="predicted"/>
<dbReference type="InterPro" id="IPR029032">
    <property type="entry name" value="AhpD-like"/>
</dbReference>
<dbReference type="Proteomes" id="UP000316778">
    <property type="component" value="Unassembled WGS sequence"/>
</dbReference>
<dbReference type="InterPro" id="IPR004675">
    <property type="entry name" value="AhpD_core"/>
</dbReference>
<dbReference type="PANTHER" id="PTHR34846">
    <property type="entry name" value="4-CARBOXYMUCONOLACTONE DECARBOXYLASE FAMILY PROTEIN (AFU_ORTHOLOGUE AFUA_6G11590)"/>
    <property type="match status" value="1"/>
</dbReference>
<dbReference type="EMBL" id="VLLG01000003">
    <property type="protein sequence ID" value="TWI89169.1"/>
    <property type="molecule type" value="Genomic_DNA"/>
</dbReference>
<evidence type="ECO:0000259" key="1">
    <source>
        <dbReference type="Pfam" id="PF02627"/>
    </source>
</evidence>
<name>A0A562T6K0_CHIJA</name>
<keyword evidence="2" id="KW-0575">Peroxidase</keyword>
<comment type="caution">
    <text evidence="2">The sequence shown here is derived from an EMBL/GenBank/DDBJ whole genome shotgun (WGS) entry which is preliminary data.</text>
</comment>
<dbReference type="InterPro" id="IPR003779">
    <property type="entry name" value="CMD-like"/>
</dbReference>
<dbReference type="Gene3D" id="1.20.1290.10">
    <property type="entry name" value="AhpD-like"/>
    <property type="match status" value="1"/>
</dbReference>
<dbReference type="GO" id="GO:0051920">
    <property type="term" value="F:peroxiredoxin activity"/>
    <property type="evidence" value="ECO:0007669"/>
    <property type="project" value="InterPro"/>
</dbReference>
<keyword evidence="3" id="KW-1185">Reference proteome</keyword>
<dbReference type="PANTHER" id="PTHR34846:SF10">
    <property type="entry name" value="CYTOPLASMIC PROTEIN"/>
    <property type="match status" value="1"/>
</dbReference>
<dbReference type="Pfam" id="PF02627">
    <property type="entry name" value="CMD"/>
    <property type="match status" value="1"/>
</dbReference>
<accession>A0A562T6K0</accession>
<keyword evidence="2" id="KW-0560">Oxidoreductase</keyword>
<dbReference type="OrthoDB" id="9801997at2"/>
<evidence type="ECO:0000313" key="3">
    <source>
        <dbReference type="Proteomes" id="UP000316778"/>
    </source>
</evidence>
<sequence length="155" mass="17208">MEQRLNPYAKGLSAMRAVYGLGLYTEKSRIEPSLSALVFFRVSQINGCAYCLDADAASLLAKGETPQRLFVLNAWREATLYTERERAALAWAEAVTLVTEGHVPDEVYAEAREQFSEEELIDLTMAVLTINCYNRVNIAFRMTSGAHAPAVLEGK</sequence>
<gene>
    <name evidence="2" type="ORF">LX66_3263</name>
</gene>
<dbReference type="SUPFAM" id="SSF69118">
    <property type="entry name" value="AhpD-like"/>
    <property type="match status" value="1"/>
</dbReference>
<feature type="domain" description="Carboxymuconolactone decarboxylase-like" evidence="1">
    <location>
        <begin position="20"/>
        <end position="94"/>
    </location>
</feature>
<dbReference type="NCBIfam" id="TIGR00778">
    <property type="entry name" value="ahpD_dom"/>
    <property type="match status" value="1"/>
</dbReference>
<evidence type="ECO:0000313" key="2">
    <source>
        <dbReference type="EMBL" id="TWI89169.1"/>
    </source>
</evidence>
<organism evidence="2 3">
    <name type="scientific">Chitinophaga japonensis</name>
    <name type="common">Flexibacter japonensis</name>
    <dbReference type="NCBI Taxonomy" id="104662"/>
    <lineage>
        <taxon>Bacteria</taxon>
        <taxon>Pseudomonadati</taxon>
        <taxon>Bacteroidota</taxon>
        <taxon>Chitinophagia</taxon>
        <taxon>Chitinophagales</taxon>
        <taxon>Chitinophagaceae</taxon>
        <taxon>Chitinophaga</taxon>
    </lineage>
</organism>
<dbReference type="AlphaFoldDB" id="A0A562T6K0"/>
<dbReference type="RefSeq" id="WP_145715289.1">
    <property type="nucleotide sequence ID" value="NZ_BAAAFY010000001.1"/>
</dbReference>